<organism evidence="1">
    <name type="scientific">Salvia splendens</name>
    <name type="common">Scarlet sage</name>
    <dbReference type="NCBI Taxonomy" id="180675"/>
    <lineage>
        <taxon>Eukaryota</taxon>
        <taxon>Viridiplantae</taxon>
        <taxon>Streptophyta</taxon>
        <taxon>Embryophyta</taxon>
        <taxon>Tracheophyta</taxon>
        <taxon>Spermatophyta</taxon>
        <taxon>Magnoliopsida</taxon>
        <taxon>eudicotyledons</taxon>
        <taxon>Gunneridae</taxon>
        <taxon>Pentapetalae</taxon>
        <taxon>asterids</taxon>
        <taxon>lamiids</taxon>
        <taxon>Lamiales</taxon>
        <taxon>Lamiaceae</taxon>
        <taxon>Nepetoideae</taxon>
        <taxon>Mentheae</taxon>
        <taxon>Salviinae</taxon>
        <taxon>Salvia</taxon>
        <taxon>Salvia subgen. Calosphace</taxon>
        <taxon>core Calosphace</taxon>
    </lineage>
</organism>
<reference evidence="1" key="1">
    <citation type="submission" date="2018-01" db="EMBL/GenBank/DDBJ databases">
        <authorList>
            <person name="Mao J.F."/>
        </authorList>
    </citation>
    <scope>NUCLEOTIDE SEQUENCE</scope>
    <source>
        <strain evidence="1">Huo1</strain>
        <tissue evidence="1">Leaf</tissue>
    </source>
</reference>
<sequence length="179" mass="20080">MHLTRLLTTELPVLNLANLGIKSTSTSFGEKVTEELYNVQRLNRQAFPLPGDDMASNIESVEHSHLHAPMEQGPWPPPRIHSSNRPQLVVALLPIWRRSGSKRMSPACILPSELCLMVDESSDVFVSGRFDFGIGNCLQITAGRNSERRMLECGGNRIEQEYTSSIYDKDNGVCKCFLY</sequence>
<reference evidence="1" key="2">
    <citation type="submission" date="2020-08" db="EMBL/GenBank/DDBJ databases">
        <title>Plant Genome Project.</title>
        <authorList>
            <person name="Zhang R.-G."/>
        </authorList>
    </citation>
    <scope>NUCLEOTIDE SEQUENCE</scope>
    <source>
        <strain evidence="1">Huo1</strain>
        <tissue evidence="1">Leaf</tissue>
    </source>
</reference>
<comment type="caution">
    <text evidence="1">The sequence shown here is derived from an EMBL/GenBank/DDBJ whole genome shotgun (WGS) entry which is preliminary data.</text>
</comment>
<protein>
    <submittedName>
        <fullName evidence="1">Uncharacterized protein</fullName>
    </submittedName>
</protein>
<evidence type="ECO:0000313" key="1">
    <source>
        <dbReference type="EMBL" id="KAG6384319.1"/>
    </source>
</evidence>
<evidence type="ECO:0000313" key="2">
    <source>
        <dbReference type="Proteomes" id="UP000298416"/>
    </source>
</evidence>
<dbReference type="AlphaFoldDB" id="A0A8X8VXQ4"/>
<gene>
    <name evidence="1" type="ORF">SASPL_155874</name>
</gene>
<keyword evidence="2" id="KW-1185">Reference proteome</keyword>
<dbReference type="Proteomes" id="UP000298416">
    <property type="component" value="Unassembled WGS sequence"/>
</dbReference>
<dbReference type="EMBL" id="PNBA02000173">
    <property type="protein sequence ID" value="KAG6384319.1"/>
    <property type="molecule type" value="Genomic_DNA"/>
</dbReference>
<proteinExistence type="predicted"/>
<accession>A0A8X8VXQ4</accession>
<name>A0A8X8VXQ4_SALSN</name>